<proteinExistence type="predicted"/>
<protein>
    <submittedName>
        <fullName evidence="2">Uncharacterized protein LOC100907022</fullName>
    </submittedName>
</protein>
<reference evidence="2" key="1">
    <citation type="submission" date="2025-08" db="UniProtKB">
        <authorList>
            <consortium name="RefSeq"/>
        </authorList>
    </citation>
    <scope>IDENTIFICATION</scope>
</reference>
<keyword evidence="1" id="KW-1185">Reference proteome</keyword>
<dbReference type="AlphaFoldDB" id="A0AAJ6VWV7"/>
<organism evidence="1 2">
    <name type="scientific">Galendromus occidentalis</name>
    <name type="common">western predatory mite</name>
    <dbReference type="NCBI Taxonomy" id="34638"/>
    <lineage>
        <taxon>Eukaryota</taxon>
        <taxon>Metazoa</taxon>
        <taxon>Ecdysozoa</taxon>
        <taxon>Arthropoda</taxon>
        <taxon>Chelicerata</taxon>
        <taxon>Arachnida</taxon>
        <taxon>Acari</taxon>
        <taxon>Parasitiformes</taxon>
        <taxon>Mesostigmata</taxon>
        <taxon>Gamasina</taxon>
        <taxon>Phytoseioidea</taxon>
        <taxon>Phytoseiidae</taxon>
        <taxon>Typhlodrominae</taxon>
        <taxon>Galendromus</taxon>
    </lineage>
</organism>
<dbReference type="Proteomes" id="UP000694867">
    <property type="component" value="Unplaced"/>
</dbReference>
<evidence type="ECO:0000313" key="2">
    <source>
        <dbReference type="RefSeq" id="XP_003741316.1"/>
    </source>
</evidence>
<dbReference type="RefSeq" id="XP_003741316.1">
    <property type="nucleotide sequence ID" value="XM_003741268.1"/>
</dbReference>
<dbReference type="KEGG" id="goe:100907022"/>
<accession>A0AAJ6VWV7</accession>
<name>A0AAJ6VWV7_9ACAR</name>
<evidence type="ECO:0000313" key="1">
    <source>
        <dbReference type="Proteomes" id="UP000694867"/>
    </source>
</evidence>
<sequence length="180" mass="20133">MSVQFLESSRGKPLLLHDGSQFRQDRQKWRCLKTGCRSRAEIRDGVVTLCSDHDHAPDIVANAVRKNLNELHEAARGASDDSRTSNIVDKVVGLLTSEAVIGQLPNLRLLRKQVSYTRKKVNPNPTTVARTLKDIVITHAEKFTLKGELFLLHDSGPDDPCRIIVFATPANLMLLRECPE</sequence>
<dbReference type="Gene3D" id="2.20.25.240">
    <property type="match status" value="1"/>
</dbReference>
<gene>
    <name evidence="2" type="primary">LOC100907022</name>
</gene>
<dbReference type="GeneID" id="100907022"/>